<gene>
    <name evidence="2" type="ORF">P691DRAFT_811486</name>
</gene>
<feature type="compositionally biased region" description="Polar residues" evidence="1">
    <location>
        <begin position="635"/>
        <end position="661"/>
    </location>
</feature>
<comment type="caution">
    <text evidence="2">The sequence shown here is derived from an EMBL/GenBank/DDBJ whole genome shotgun (WGS) entry which is preliminary data.</text>
</comment>
<evidence type="ECO:0000313" key="2">
    <source>
        <dbReference type="EMBL" id="KAF9449919.1"/>
    </source>
</evidence>
<dbReference type="Proteomes" id="UP000807342">
    <property type="component" value="Unassembled WGS sequence"/>
</dbReference>
<evidence type="ECO:0000313" key="3">
    <source>
        <dbReference type="Proteomes" id="UP000807342"/>
    </source>
</evidence>
<dbReference type="EMBL" id="MU151117">
    <property type="protein sequence ID" value="KAF9449919.1"/>
    <property type="molecule type" value="Genomic_DNA"/>
</dbReference>
<evidence type="ECO:0000256" key="1">
    <source>
        <dbReference type="SAM" id="MobiDB-lite"/>
    </source>
</evidence>
<organism evidence="2 3">
    <name type="scientific">Macrolepiota fuliginosa MF-IS2</name>
    <dbReference type="NCBI Taxonomy" id="1400762"/>
    <lineage>
        <taxon>Eukaryota</taxon>
        <taxon>Fungi</taxon>
        <taxon>Dikarya</taxon>
        <taxon>Basidiomycota</taxon>
        <taxon>Agaricomycotina</taxon>
        <taxon>Agaricomycetes</taxon>
        <taxon>Agaricomycetidae</taxon>
        <taxon>Agaricales</taxon>
        <taxon>Agaricineae</taxon>
        <taxon>Agaricaceae</taxon>
        <taxon>Macrolepiota</taxon>
    </lineage>
</organism>
<keyword evidence="3" id="KW-1185">Reference proteome</keyword>
<sequence>MVHPRLASSLRSPFRAASSRRQLTTTARTSSALVLPASEFSSPVTPRNSLRESRIDALRHVLLKEGNPSRVWAHYTNILSYFSYDSLPLELHQQVLRHCSPPPQTLRLSAAKRLVQGRKPEHPHLHEGRFQTIISNIRALGCTPSLQDYHFVLEQFAAVGHHVGSLQVYQELVHLGLTPEPKTFGLCLQAIAHRLTLPVLKVYRLRLIAQTRKTLDDLMSDMRKFKVPFTPINLDLAIRIFKETIDKEGFDTLVKWAYGIDLANPDRPPLQLLESQSQPDVPCIQPLSTHALNTIIDTLGRFGDISKLVQAFEVLTQPLPQASQHLFTSFDDDEDFGVSVDVPTPSNFTQPHASPNTTTYNMLLRHIGRAEHAILARHYLVQAIRLDREVGSILRKEIWTEVPLEQIKAPQFAINRMMLLSVFGHTNRYKNLGLMRWLSTKIPRILRDKKRDLEYYTELRHTLGGSLSHPIIDADTETEIAATAASLPSNNFSSLLPLMTRSKRTLLPNIIGNIQKLGTAFDVDVNDQTLPSPQPEKTFNIDLHIRILTRDISEISAFSSTLDKVIGRTTQRMKERLGRRVWANKNIYISTENRRAVVSRERWRDIVRFRPRRELITRIQRDIARARDPAPHLQTPGTPANDTKHTSSNTLLSKFQSLLPS</sequence>
<name>A0A9P6C621_9AGAR</name>
<reference evidence="2" key="1">
    <citation type="submission" date="2020-11" db="EMBL/GenBank/DDBJ databases">
        <authorList>
            <consortium name="DOE Joint Genome Institute"/>
            <person name="Ahrendt S."/>
            <person name="Riley R."/>
            <person name="Andreopoulos W."/>
            <person name="Labutti K."/>
            <person name="Pangilinan J."/>
            <person name="Ruiz-Duenas F.J."/>
            <person name="Barrasa J.M."/>
            <person name="Sanchez-Garcia M."/>
            <person name="Camarero S."/>
            <person name="Miyauchi S."/>
            <person name="Serrano A."/>
            <person name="Linde D."/>
            <person name="Babiker R."/>
            <person name="Drula E."/>
            <person name="Ayuso-Fernandez I."/>
            <person name="Pacheco R."/>
            <person name="Padilla G."/>
            <person name="Ferreira P."/>
            <person name="Barriuso J."/>
            <person name="Kellner H."/>
            <person name="Castanera R."/>
            <person name="Alfaro M."/>
            <person name="Ramirez L."/>
            <person name="Pisabarro A.G."/>
            <person name="Kuo A."/>
            <person name="Tritt A."/>
            <person name="Lipzen A."/>
            <person name="He G."/>
            <person name="Yan M."/>
            <person name="Ng V."/>
            <person name="Cullen D."/>
            <person name="Martin F."/>
            <person name="Rosso M.-N."/>
            <person name="Henrissat B."/>
            <person name="Hibbett D."/>
            <person name="Martinez A.T."/>
            <person name="Grigoriev I.V."/>
        </authorList>
    </citation>
    <scope>NUCLEOTIDE SEQUENCE</scope>
    <source>
        <strain evidence="2">MF-IS2</strain>
    </source>
</reference>
<feature type="region of interest" description="Disordered" evidence="1">
    <location>
        <begin position="625"/>
        <end position="661"/>
    </location>
</feature>
<accession>A0A9P6C621</accession>
<dbReference type="OrthoDB" id="276151at2759"/>
<protein>
    <recommendedName>
        <fullName evidence="4">Pentatricopeptide repeat domain-containing protein</fullName>
    </recommendedName>
</protein>
<proteinExistence type="predicted"/>
<dbReference type="AlphaFoldDB" id="A0A9P6C621"/>
<evidence type="ECO:0008006" key="4">
    <source>
        <dbReference type="Google" id="ProtNLM"/>
    </source>
</evidence>